<gene>
    <name evidence="1" type="ORF">METZ01_LOCUS172780</name>
</gene>
<organism evidence="1">
    <name type="scientific">marine metagenome</name>
    <dbReference type="NCBI Taxonomy" id="408172"/>
    <lineage>
        <taxon>unclassified sequences</taxon>
        <taxon>metagenomes</taxon>
        <taxon>ecological metagenomes</taxon>
    </lineage>
</organism>
<name>A0A382C1H3_9ZZZZ</name>
<dbReference type="EMBL" id="UINC01032374">
    <property type="protein sequence ID" value="SVB19926.1"/>
    <property type="molecule type" value="Genomic_DNA"/>
</dbReference>
<feature type="non-terminal residue" evidence="1">
    <location>
        <position position="30"/>
    </location>
</feature>
<reference evidence="1" key="1">
    <citation type="submission" date="2018-05" db="EMBL/GenBank/DDBJ databases">
        <authorList>
            <person name="Lanie J.A."/>
            <person name="Ng W.-L."/>
            <person name="Kazmierczak K.M."/>
            <person name="Andrzejewski T.M."/>
            <person name="Davidsen T.M."/>
            <person name="Wayne K.J."/>
            <person name="Tettelin H."/>
            <person name="Glass J.I."/>
            <person name="Rusch D."/>
            <person name="Podicherti R."/>
            <person name="Tsui H.-C.T."/>
            <person name="Winkler M.E."/>
        </authorList>
    </citation>
    <scope>NUCLEOTIDE SEQUENCE</scope>
</reference>
<evidence type="ECO:0000313" key="1">
    <source>
        <dbReference type="EMBL" id="SVB19926.1"/>
    </source>
</evidence>
<dbReference type="AlphaFoldDB" id="A0A382C1H3"/>
<sequence length="30" mass="3194">MNRRDLIIGAGMLSLAASSVIEAADQKSFK</sequence>
<protein>
    <submittedName>
        <fullName evidence="1">Uncharacterized protein</fullName>
    </submittedName>
</protein>
<proteinExistence type="predicted"/>
<accession>A0A382C1H3</accession>